<proteinExistence type="predicted"/>
<sequence length="291" mass="33268">MVFSDITNFVALPKKVISDVLAVSENEEPTRRRLRAVEGNWGAMADATMKSINAFMVMGKAQFLTVVDTVNLVNQTFEVPVDRTPEAHYDYDHLCVNCGDARFSEEALEDAAQKAIHKVEIHYLKELGLGQSRALLSGFRNALQSIEICYGSAEHSTAVNAFLKRQLVTGSLEQLTLLNCVCRMATLEDEVVRFLWRRGDSELKVVLDEPTAEECIGLELLNTFVEMTYTHHPERKRRKTAEVYLKASKRTVEEEVAKRDFPRRLLDVRVETVSRRFSDYSKMFLIYEYSK</sequence>
<gene>
    <name evidence="1" type="ORF">QR680_004042</name>
</gene>
<comment type="caution">
    <text evidence="1">The sequence shown here is derived from an EMBL/GenBank/DDBJ whole genome shotgun (WGS) entry which is preliminary data.</text>
</comment>
<name>A0AA39LTD7_9BILA</name>
<protein>
    <submittedName>
        <fullName evidence="1">Uncharacterized protein</fullName>
    </submittedName>
</protein>
<reference evidence="1" key="1">
    <citation type="submission" date="2023-06" db="EMBL/GenBank/DDBJ databases">
        <title>Genomic analysis of the entomopathogenic nematode Steinernema hermaphroditum.</title>
        <authorList>
            <person name="Schwarz E.M."/>
            <person name="Heppert J.K."/>
            <person name="Baniya A."/>
            <person name="Schwartz H.T."/>
            <person name="Tan C.-H."/>
            <person name="Antoshechkin I."/>
            <person name="Sternberg P.W."/>
            <person name="Goodrich-Blair H."/>
            <person name="Dillman A.R."/>
        </authorList>
    </citation>
    <scope>NUCLEOTIDE SEQUENCE</scope>
    <source>
        <strain evidence="1">PS9179</strain>
        <tissue evidence="1">Whole animal</tissue>
    </source>
</reference>
<accession>A0AA39LTD7</accession>
<evidence type="ECO:0000313" key="2">
    <source>
        <dbReference type="Proteomes" id="UP001175271"/>
    </source>
</evidence>
<organism evidence="1 2">
    <name type="scientific">Steinernema hermaphroditum</name>
    <dbReference type="NCBI Taxonomy" id="289476"/>
    <lineage>
        <taxon>Eukaryota</taxon>
        <taxon>Metazoa</taxon>
        <taxon>Ecdysozoa</taxon>
        <taxon>Nematoda</taxon>
        <taxon>Chromadorea</taxon>
        <taxon>Rhabditida</taxon>
        <taxon>Tylenchina</taxon>
        <taxon>Panagrolaimomorpha</taxon>
        <taxon>Strongyloidoidea</taxon>
        <taxon>Steinernematidae</taxon>
        <taxon>Steinernema</taxon>
    </lineage>
</organism>
<dbReference type="AlphaFoldDB" id="A0AA39LTD7"/>
<keyword evidence="2" id="KW-1185">Reference proteome</keyword>
<dbReference type="Proteomes" id="UP001175271">
    <property type="component" value="Unassembled WGS sequence"/>
</dbReference>
<evidence type="ECO:0000313" key="1">
    <source>
        <dbReference type="EMBL" id="KAK0408589.1"/>
    </source>
</evidence>
<dbReference type="EMBL" id="JAUCMV010000003">
    <property type="protein sequence ID" value="KAK0408589.1"/>
    <property type="molecule type" value="Genomic_DNA"/>
</dbReference>